<accession>A0A5B7HMR7</accession>
<proteinExistence type="predicted"/>
<reference evidence="1 2" key="1">
    <citation type="submission" date="2019-05" db="EMBL/GenBank/DDBJ databases">
        <title>Another draft genome of Portunus trituberculatus and its Hox gene families provides insights of decapod evolution.</title>
        <authorList>
            <person name="Jeong J.-H."/>
            <person name="Song I."/>
            <person name="Kim S."/>
            <person name="Choi T."/>
            <person name="Kim D."/>
            <person name="Ryu S."/>
            <person name="Kim W."/>
        </authorList>
    </citation>
    <scope>NUCLEOTIDE SEQUENCE [LARGE SCALE GENOMIC DNA]</scope>
    <source>
        <tissue evidence="1">Muscle</tissue>
    </source>
</reference>
<evidence type="ECO:0000313" key="1">
    <source>
        <dbReference type="EMBL" id="MPC72582.1"/>
    </source>
</evidence>
<dbReference type="AlphaFoldDB" id="A0A5B7HMR7"/>
<gene>
    <name evidence="1" type="ORF">E2C01_066894</name>
</gene>
<dbReference type="EMBL" id="VSRR010035001">
    <property type="protein sequence ID" value="MPC72582.1"/>
    <property type="molecule type" value="Genomic_DNA"/>
</dbReference>
<dbReference type="Proteomes" id="UP000324222">
    <property type="component" value="Unassembled WGS sequence"/>
</dbReference>
<protein>
    <submittedName>
        <fullName evidence="1">Uncharacterized protein</fullName>
    </submittedName>
</protein>
<sequence>MRHLVRRETLKTRRGCHWVNDLRVPVSPNARHRHWLRRRRPACQYNSINTRTENHLPASRCYGMKSDVCEYVSLSLPVPPCPLTRTGVKLTPTHLLRHDICGIRPGEEDVTMIRPE</sequence>
<organism evidence="1 2">
    <name type="scientific">Portunus trituberculatus</name>
    <name type="common">Swimming crab</name>
    <name type="synonym">Neptunus trituberculatus</name>
    <dbReference type="NCBI Taxonomy" id="210409"/>
    <lineage>
        <taxon>Eukaryota</taxon>
        <taxon>Metazoa</taxon>
        <taxon>Ecdysozoa</taxon>
        <taxon>Arthropoda</taxon>
        <taxon>Crustacea</taxon>
        <taxon>Multicrustacea</taxon>
        <taxon>Malacostraca</taxon>
        <taxon>Eumalacostraca</taxon>
        <taxon>Eucarida</taxon>
        <taxon>Decapoda</taxon>
        <taxon>Pleocyemata</taxon>
        <taxon>Brachyura</taxon>
        <taxon>Eubrachyura</taxon>
        <taxon>Portunoidea</taxon>
        <taxon>Portunidae</taxon>
        <taxon>Portuninae</taxon>
        <taxon>Portunus</taxon>
    </lineage>
</organism>
<evidence type="ECO:0000313" key="2">
    <source>
        <dbReference type="Proteomes" id="UP000324222"/>
    </source>
</evidence>
<comment type="caution">
    <text evidence="1">The sequence shown here is derived from an EMBL/GenBank/DDBJ whole genome shotgun (WGS) entry which is preliminary data.</text>
</comment>
<name>A0A5B7HMR7_PORTR</name>
<keyword evidence="2" id="KW-1185">Reference proteome</keyword>